<evidence type="ECO:0000256" key="5">
    <source>
        <dbReference type="ARBA" id="ARBA00023136"/>
    </source>
</evidence>
<dbReference type="STRING" id="419481.SAMN05216233_104205"/>
<feature type="transmembrane region" description="Helical" evidence="6">
    <location>
        <begin position="46"/>
        <end position="67"/>
    </location>
</feature>
<evidence type="ECO:0000313" key="8">
    <source>
        <dbReference type="Proteomes" id="UP000198870"/>
    </source>
</evidence>
<dbReference type="CDD" id="cd06174">
    <property type="entry name" value="MFS"/>
    <property type="match status" value="1"/>
</dbReference>
<evidence type="ECO:0000256" key="2">
    <source>
        <dbReference type="ARBA" id="ARBA00022475"/>
    </source>
</evidence>
<dbReference type="GO" id="GO:0005886">
    <property type="term" value="C:plasma membrane"/>
    <property type="evidence" value="ECO:0007669"/>
    <property type="project" value="UniProtKB-SubCell"/>
</dbReference>
<name>A0A1G5DIY4_9BACT</name>
<dbReference type="Gene3D" id="1.20.1250.20">
    <property type="entry name" value="MFS general substrate transporter like domains"/>
    <property type="match status" value="2"/>
</dbReference>
<dbReference type="OrthoDB" id="8595469at2"/>
<accession>A0A1G5DIY4</accession>
<feature type="transmembrane region" description="Helical" evidence="6">
    <location>
        <begin position="136"/>
        <end position="157"/>
    </location>
</feature>
<evidence type="ECO:0000256" key="3">
    <source>
        <dbReference type="ARBA" id="ARBA00022692"/>
    </source>
</evidence>
<dbReference type="Pfam" id="PF07690">
    <property type="entry name" value="MFS_1"/>
    <property type="match status" value="1"/>
</dbReference>
<sequence>MKKKIVIETIIFFTYALFAMSWVAGSTLTLDIMGHFGIDTMADATWLNNAITLSKIVGNLAAAWFLVKLRPKKAFALASVLITCGVIGAFAPSYTVYVASRFVMGFGGALVIVYFAPIVVRYFGPEERPLVNGINAAAFNTGNLLALLFTGALVSWLGTWQNVTLAISAVSGLLLVIWWVLSEDFDLGGQGTDNTAKSAEYTLKEGFREPVNWWLPITYSGLLFCYISIFALFPLMPDFAAKATHLSAIMIAAGMAGTVAGIISANRYPLRIPVIRFSGLCMTACAATMVLTSNPGIAYATAFLAGFFMFLPMPALTTLPQELPGMTPGRITVVFSMFWSISYLIETLLMYLAGAMADATGNISIAAYFSVACSSTFFLASFFLPETGRQEDPSSTLTAEEAS</sequence>
<dbReference type="InterPro" id="IPR036259">
    <property type="entry name" value="MFS_trans_sf"/>
</dbReference>
<feature type="transmembrane region" description="Helical" evidence="6">
    <location>
        <begin position="213"/>
        <end position="233"/>
    </location>
</feature>
<evidence type="ECO:0000256" key="1">
    <source>
        <dbReference type="ARBA" id="ARBA00004651"/>
    </source>
</evidence>
<comment type="subcellular location">
    <subcellularLocation>
        <location evidence="1">Cell membrane</location>
        <topology evidence="1">Multi-pass membrane protein</topology>
    </subcellularLocation>
</comment>
<keyword evidence="5 6" id="KW-0472">Membrane</keyword>
<keyword evidence="3 6" id="KW-0812">Transmembrane</keyword>
<dbReference type="GO" id="GO:0022857">
    <property type="term" value="F:transmembrane transporter activity"/>
    <property type="evidence" value="ECO:0007669"/>
    <property type="project" value="InterPro"/>
</dbReference>
<feature type="transmembrane region" description="Helical" evidence="6">
    <location>
        <begin position="297"/>
        <end position="319"/>
    </location>
</feature>
<dbReference type="InterPro" id="IPR050189">
    <property type="entry name" value="MFS_Efflux_Transporters"/>
</dbReference>
<protein>
    <submittedName>
        <fullName evidence="7">Predicted arabinose efflux permease, MFS family</fullName>
    </submittedName>
</protein>
<dbReference type="AlphaFoldDB" id="A0A1G5DIY4"/>
<evidence type="ECO:0000313" key="7">
    <source>
        <dbReference type="EMBL" id="SCY14378.1"/>
    </source>
</evidence>
<keyword evidence="4 6" id="KW-1133">Transmembrane helix</keyword>
<feature type="transmembrane region" description="Helical" evidence="6">
    <location>
        <begin position="239"/>
        <end position="262"/>
    </location>
</feature>
<keyword evidence="2" id="KW-1003">Cell membrane</keyword>
<evidence type="ECO:0000256" key="4">
    <source>
        <dbReference type="ARBA" id="ARBA00022989"/>
    </source>
</evidence>
<dbReference type="Proteomes" id="UP000198870">
    <property type="component" value="Unassembled WGS sequence"/>
</dbReference>
<reference evidence="7 8" key="1">
    <citation type="submission" date="2016-10" db="EMBL/GenBank/DDBJ databases">
        <authorList>
            <person name="de Groot N.N."/>
        </authorList>
    </citation>
    <scope>NUCLEOTIDE SEQUENCE [LARGE SCALE GENOMIC DNA]</scope>
    <source>
        <strain evidence="7 8">AA1</strain>
    </source>
</reference>
<dbReference type="InterPro" id="IPR011701">
    <property type="entry name" value="MFS"/>
</dbReference>
<feature type="transmembrane region" description="Helical" evidence="6">
    <location>
        <begin position="12"/>
        <end position="34"/>
    </location>
</feature>
<organism evidence="7 8">
    <name type="scientific">Desulfoluna spongiiphila</name>
    <dbReference type="NCBI Taxonomy" id="419481"/>
    <lineage>
        <taxon>Bacteria</taxon>
        <taxon>Pseudomonadati</taxon>
        <taxon>Thermodesulfobacteriota</taxon>
        <taxon>Desulfobacteria</taxon>
        <taxon>Desulfobacterales</taxon>
        <taxon>Desulfolunaceae</taxon>
        <taxon>Desulfoluna</taxon>
    </lineage>
</organism>
<dbReference type="PANTHER" id="PTHR43124">
    <property type="entry name" value="PURINE EFFLUX PUMP PBUE"/>
    <property type="match status" value="1"/>
</dbReference>
<dbReference type="RefSeq" id="WP_092209998.1">
    <property type="nucleotide sequence ID" value="NZ_FMUX01000004.1"/>
</dbReference>
<keyword evidence="8" id="KW-1185">Reference proteome</keyword>
<feature type="transmembrane region" description="Helical" evidence="6">
    <location>
        <begin position="331"/>
        <end position="353"/>
    </location>
</feature>
<gene>
    <name evidence="7" type="ORF">SAMN05216233_104205</name>
</gene>
<feature type="transmembrane region" description="Helical" evidence="6">
    <location>
        <begin position="163"/>
        <end position="181"/>
    </location>
</feature>
<feature type="transmembrane region" description="Helical" evidence="6">
    <location>
        <begin position="74"/>
        <end position="96"/>
    </location>
</feature>
<feature type="transmembrane region" description="Helical" evidence="6">
    <location>
        <begin position="365"/>
        <end position="384"/>
    </location>
</feature>
<feature type="transmembrane region" description="Helical" evidence="6">
    <location>
        <begin position="102"/>
        <end position="124"/>
    </location>
</feature>
<dbReference type="PANTHER" id="PTHR43124:SF3">
    <property type="entry name" value="CHLORAMPHENICOL EFFLUX PUMP RV0191"/>
    <property type="match status" value="1"/>
</dbReference>
<dbReference type="EMBL" id="FMUX01000004">
    <property type="protein sequence ID" value="SCY14378.1"/>
    <property type="molecule type" value="Genomic_DNA"/>
</dbReference>
<feature type="transmembrane region" description="Helical" evidence="6">
    <location>
        <begin position="274"/>
        <end position="291"/>
    </location>
</feature>
<proteinExistence type="predicted"/>
<evidence type="ECO:0000256" key="6">
    <source>
        <dbReference type="SAM" id="Phobius"/>
    </source>
</evidence>
<dbReference type="SUPFAM" id="SSF103473">
    <property type="entry name" value="MFS general substrate transporter"/>
    <property type="match status" value="1"/>
</dbReference>